<organism evidence="3 4">
    <name type="scientific">Algoriphagus halophytocola</name>
    <dbReference type="NCBI Taxonomy" id="2991499"/>
    <lineage>
        <taxon>Bacteria</taxon>
        <taxon>Pseudomonadati</taxon>
        <taxon>Bacteroidota</taxon>
        <taxon>Cytophagia</taxon>
        <taxon>Cytophagales</taxon>
        <taxon>Cyclobacteriaceae</taxon>
        <taxon>Algoriphagus</taxon>
    </lineage>
</organism>
<evidence type="ECO:0000259" key="2">
    <source>
        <dbReference type="Pfam" id="PF13439"/>
    </source>
</evidence>
<evidence type="ECO:0000259" key="1">
    <source>
        <dbReference type="Pfam" id="PF00534"/>
    </source>
</evidence>
<feature type="domain" description="Glycosyltransferase subfamily 4-like N-terminal" evidence="2">
    <location>
        <begin position="12"/>
        <end position="156"/>
    </location>
</feature>
<feature type="domain" description="Glycosyl transferase family 1" evidence="1">
    <location>
        <begin position="170"/>
        <end position="327"/>
    </location>
</feature>
<accession>A0ABY6MGZ3</accession>
<dbReference type="InterPro" id="IPR001296">
    <property type="entry name" value="Glyco_trans_1"/>
</dbReference>
<dbReference type="Gene3D" id="3.40.50.2000">
    <property type="entry name" value="Glycogen Phosphorylase B"/>
    <property type="match status" value="2"/>
</dbReference>
<dbReference type="PANTHER" id="PTHR12526">
    <property type="entry name" value="GLYCOSYLTRANSFERASE"/>
    <property type="match status" value="1"/>
</dbReference>
<dbReference type="Proteomes" id="UP001163156">
    <property type="component" value="Chromosome"/>
</dbReference>
<evidence type="ECO:0000313" key="4">
    <source>
        <dbReference type="Proteomes" id="UP001163156"/>
    </source>
</evidence>
<dbReference type="Pfam" id="PF00534">
    <property type="entry name" value="Glycos_transf_1"/>
    <property type="match status" value="1"/>
</dbReference>
<sequence length="392" mass="44848">MKVGIVTYALNIGGVERVILNLYQGLERAGYEPTVFEVMKKGEWSRKFQSMGLRVKKVLPYFWQSKKAHAFRILTELEAFPILFLNDVQYVHSILGFLPPSTRVFPIVHGNLESMLYNASFNLTQIQNILCVNSILAERLQKEYDVDEKMICVVSNSLESVNDPPSFLNRRNKFVYLGRLNDFEKGIMDIPEIFKIISRYNPNLHVDIYGSGELEEEFRAKVSELNLQKIIHLKGQLSPDRVNQVLSEYKYLIFPSKFESGALVLKEAMINGVVPFAYRLKGQTDVIITHGENGFMAEPGDVSEFAKNILSNYSNSTKMFSISENAIRTIKDKFSMEAMMATYLNIIEQGTKSDDPLRSSKLEVKILEEFPSIPIFLIRPLRKALRIIGLHQ</sequence>
<proteinExistence type="predicted"/>
<evidence type="ECO:0000313" key="3">
    <source>
        <dbReference type="EMBL" id="UZD23055.1"/>
    </source>
</evidence>
<dbReference type="CDD" id="cd03801">
    <property type="entry name" value="GT4_PimA-like"/>
    <property type="match status" value="1"/>
</dbReference>
<dbReference type="InterPro" id="IPR028098">
    <property type="entry name" value="Glyco_trans_4-like_N"/>
</dbReference>
<dbReference type="Pfam" id="PF13439">
    <property type="entry name" value="Glyco_transf_4"/>
    <property type="match status" value="1"/>
</dbReference>
<name>A0ABY6MGZ3_9BACT</name>
<dbReference type="SUPFAM" id="SSF53756">
    <property type="entry name" value="UDP-Glycosyltransferase/glycogen phosphorylase"/>
    <property type="match status" value="1"/>
</dbReference>
<dbReference type="RefSeq" id="WP_264809583.1">
    <property type="nucleotide sequence ID" value="NZ_CP110226.1"/>
</dbReference>
<dbReference type="EMBL" id="CP110226">
    <property type="protein sequence ID" value="UZD23055.1"/>
    <property type="molecule type" value="Genomic_DNA"/>
</dbReference>
<reference evidence="3" key="1">
    <citation type="submission" date="2022-10" db="EMBL/GenBank/DDBJ databases">
        <title>Algoriphagus sp. a novel bacteria isolate from halophytes salicornia europaea.</title>
        <authorList>
            <person name="Peng Y."/>
            <person name="Jiang L."/>
            <person name="Lee J."/>
        </authorList>
    </citation>
    <scope>NUCLEOTIDE SEQUENCE</scope>
    <source>
        <strain evidence="3">TR-M5</strain>
    </source>
</reference>
<protein>
    <submittedName>
        <fullName evidence="3">Glycosyltransferase family 4 protein</fullName>
    </submittedName>
</protein>
<keyword evidence="4" id="KW-1185">Reference proteome</keyword>
<gene>
    <name evidence="3" type="ORF">OM944_00885</name>
</gene>